<dbReference type="Proteomes" id="UP000295727">
    <property type="component" value="Plasmid unnamed1"/>
</dbReference>
<evidence type="ECO:0000313" key="3">
    <source>
        <dbReference type="EMBL" id="QBR04262.1"/>
    </source>
</evidence>
<reference evidence="3 4" key="1">
    <citation type="submission" date="2019-03" db="EMBL/GenBank/DDBJ databases">
        <title>Paraburkholderia sp. 7MH5, isolated from subtropical forest soil.</title>
        <authorList>
            <person name="Gao Z.-H."/>
            <person name="Qiu L.-H."/>
        </authorList>
    </citation>
    <scope>NUCLEOTIDE SEQUENCE [LARGE SCALE GENOMIC DNA]</scope>
    <source>
        <strain evidence="3 4">7MH5</strain>
        <plasmid evidence="3 4">unnamed1</plasmid>
    </source>
</reference>
<feature type="region of interest" description="Disordered" evidence="1">
    <location>
        <begin position="183"/>
        <end position="219"/>
    </location>
</feature>
<dbReference type="RefSeq" id="WP_134760482.1">
    <property type="nucleotide sequence ID" value="NZ_CP038152.1"/>
</dbReference>
<proteinExistence type="predicted"/>
<accession>A0A4P7DC11</accession>
<geneLocation type="plasmid" evidence="3 4">
    <name>unnamed1</name>
</geneLocation>
<evidence type="ECO:0000259" key="2">
    <source>
        <dbReference type="Pfam" id="PF01464"/>
    </source>
</evidence>
<sequence length="219" mass="22806">MMPIDFAMLAQQCAPAVYPTTLQALVKTESGFNPFAIGVVGGRLVRQPRTRDEAIATARALEAAGWNYSMGLAQVNRANLRVYGLTSETVFDPCANLRAGGAILSGCYTRAAAGGRAPQDAVRAALSCYYSGNFTRGFRADEGGTSYVQRVAANAVDIGASATVVPPIAVVPDGAAPVARTAAHPARVRRADDSSSAATGADHARQADHHPAWDALGDF</sequence>
<keyword evidence="4" id="KW-1185">Reference proteome</keyword>
<organism evidence="3 4">
    <name type="scientific">Paraburkholderia pallida</name>
    <dbReference type="NCBI Taxonomy" id="2547399"/>
    <lineage>
        <taxon>Bacteria</taxon>
        <taxon>Pseudomonadati</taxon>
        <taxon>Pseudomonadota</taxon>
        <taxon>Betaproteobacteria</taxon>
        <taxon>Burkholderiales</taxon>
        <taxon>Burkholderiaceae</taxon>
        <taxon>Paraburkholderia</taxon>
    </lineage>
</organism>
<dbReference type="KEGG" id="ppai:E1956_44895"/>
<dbReference type="EMBL" id="CP038152">
    <property type="protein sequence ID" value="QBR04262.1"/>
    <property type="molecule type" value="Genomic_DNA"/>
</dbReference>
<dbReference type="SUPFAM" id="SSF53955">
    <property type="entry name" value="Lysozyme-like"/>
    <property type="match status" value="1"/>
</dbReference>
<evidence type="ECO:0000313" key="4">
    <source>
        <dbReference type="Proteomes" id="UP000295727"/>
    </source>
</evidence>
<dbReference type="Pfam" id="PF01464">
    <property type="entry name" value="SLT"/>
    <property type="match status" value="1"/>
</dbReference>
<name>A0A4P7DC11_9BURK</name>
<gene>
    <name evidence="3" type="ORF">E1956_44895</name>
</gene>
<dbReference type="Gene3D" id="1.10.530.10">
    <property type="match status" value="1"/>
</dbReference>
<evidence type="ECO:0000256" key="1">
    <source>
        <dbReference type="SAM" id="MobiDB-lite"/>
    </source>
</evidence>
<dbReference type="InterPro" id="IPR008258">
    <property type="entry name" value="Transglycosylase_SLT_dom_1"/>
</dbReference>
<feature type="domain" description="Transglycosylase SLT" evidence="2">
    <location>
        <begin position="10"/>
        <end position="134"/>
    </location>
</feature>
<feature type="compositionally biased region" description="Basic and acidic residues" evidence="1">
    <location>
        <begin position="202"/>
        <end position="212"/>
    </location>
</feature>
<keyword evidence="3" id="KW-0614">Plasmid</keyword>
<protein>
    <submittedName>
        <fullName evidence="3">Lytic transglycosylase domain-containing protein</fullName>
    </submittedName>
</protein>
<dbReference type="CDD" id="cd16892">
    <property type="entry name" value="LT_VirB1-like"/>
    <property type="match status" value="1"/>
</dbReference>
<dbReference type="InterPro" id="IPR023346">
    <property type="entry name" value="Lysozyme-like_dom_sf"/>
</dbReference>
<dbReference type="AlphaFoldDB" id="A0A4P7DC11"/>
<dbReference type="OrthoDB" id="8565485at2"/>